<dbReference type="InterPro" id="IPR005123">
    <property type="entry name" value="Oxoglu/Fe-dep_dioxygenase_dom"/>
</dbReference>
<evidence type="ECO:0000256" key="9">
    <source>
        <dbReference type="ARBA" id="ARBA00022741"/>
    </source>
</evidence>
<evidence type="ECO:0000256" key="17">
    <source>
        <dbReference type="PROSITE-ProRule" id="PRU00110"/>
    </source>
</evidence>
<evidence type="ECO:0000256" key="12">
    <source>
        <dbReference type="ARBA" id="ARBA00022840"/>
    </source>
</evidence>
<evidence type="ECO:0000256" key="16">
    <source>
        <dbReference type="ARBA" id="ARBA00023004"/>
    </source>
</evidence>
<evidence type="ECO:0000256" key="6">
    <source>
        <dbReference type="ARBA" id="ARBA00022527"/>
    </source>
</evidence>
<protein>
    <recommendedName>
        <fullName evidence="5">procollagen-proline 4-dioxygenase</fullName>
        <ecNumber evidence="5">1.14.11.2</ecNumber>
    </recommendedName>
</protein>
<comment type="similarity">
    <text evidence="4">Belongs to the P4HA family.</text>
</comment>
<gene>
    <name evidence="23" type="ORF">JRO89_XS03G0187400</name>
</gene>
<comment type="caution">
    <text evidence="23">The sequence shown here is derived from an EMBL/GenBank/DDBJ whole genome shotgun (WGS) entry which is preliminary data.</text>
</comment>
<dbReference type="InterPro" id="IPR000719">
    <property type="entry name" value="Prot_kinase_dom"/>
</dbReference>
<accession>A0ABQ8IAW4</accession>
<feature type="compositionally biased region" description="Low complexity" evidence="19">
    <location>
        <begin position="13"/>
        <end position="25"/>
    </location>
</feature>
<dbReference type="InterPro" id="IPR008271">
    <property type="entry name" value="Ser/Thr_kinase_AS"/>
</dbReference>
<sequence>MFSCSDASIYVGSNGSGDSNSENQGKATRKNHEKLSCLISRRLRAGSAGSSDLSTSYDLASLAVEHKEGTDQHSTREVPVDCTRNLESETASSKTSTSDSEGQQNNTNWGFLGLLKKGSSRFQTFHPLTIPRLAPKKSKRVKESALPGLHSLDTDLSYLKSSWKNFSLAELQAATNNFSSENLIGEGGYAEVYKGELADGQLVAVKRLTRGTTEEMTMDYLSELGVIVHVNHPSIAKLIGYGVEGGMHLVLQLSPHGSLASILYGPREKLDWGIRYKVALGTAEGLSYLHEDCQRRIIHKDIKASNILLTEDFEPQISDFGLSKWLPDQWTHHTVSKVEGTFGYLPPEFFMQGIVDEKTDVYAYGVLLLELITGRQALDESQTSLVMWAKPLIQNDNIKELVDPILGDSYDLEQLNRLIMTASMLNKAFVYEGFLTDFECDHLISLAKSELKRSAVADNLSGATKLSEVRTSSGMFISKGKDAIVSGIEDKISTWTFLPKENGEDIQVLRYEHGQKYDPHYDYFVDKVNIARGGHRVATVLMYLTDVTKGGETVFPSAEEPPRRRTPVKNEDLSECAKKGVAVKPRRGDALLFFSLHPNAVPDPSSLHAGCPVIEGEKWSATKWIHVDSFDKNVAASGNCTDLNESCERWANLGECTNNPEYMVGTAELPGYCRRSCKGNSNTTDSMEVGQMQRSLVDYTKSLFMELQQLQDESNPDFVVEVVSLFFEDSQRLLNDLTRALDQPNVDFKIVDAHVHQLKGSSSSIGAQRVKNACIAFRNFCEAQNIEGCMRCLLQVKQEYYLVKNKLETLFRLEQQIVAAGGSIPMMELSF</sequence>
<dbReference type="Pfam" id="PF07714">
    <property type="entry name" value="PK_Tyr_Ser-Thr"/>
    <property type="match status" value="1"/>
</dbReference>
<evidence type="ECO:0000256" key="14">
    <source>
        <dbReference type="ARBA" id="ARBA00022964"/>
    </source>
</evidence>
<evidence type="ECO:0000256" key="8">
    <source>
        <dbReference type="ARBA" id="ARBA00022723"/>
    </source>
</evidence>
<feature type="modified residue" description="Phosphohistidine" evidence="17">
    <location>
        <position position="756"/>
    </location>
</feature>
<keyword evidence="12 18" id="KW-0067">ATP-binding</keyword>
<dbReference type="Proteomes" id="UP000827721">
    <property type="component" value="Unassembled WGS sequence"/>
</dbReference>
<keyword evidence="24" id="KW-1185">Reference proteome</keyword>
<reference evidence="23 24" key="1">
    <citation type="submission" date="2021-02" db="EMBL/GenBank/DDBJ databases">
        <title>Plant Genome Project.</title>
        <authorList>
            <person name="Zhang R.-G."/>
        </authorList>
    </citation>
    <scope>NUCLEOTIDE SEQUENCE [LARGE SCALE GENOMIC DNA]</scope>
    <source>
        <tissue evidence="23">Leaves</tissue>
    </source>
</reference>
<dbReference type="InterPro" id="IPR008207">
    <property type="entry name" value="Sig_transdc_His_kin_Hpt_dom"/>
</dbReference>
<evidence type="ECO:0000256" key="15">
    <source>
        <dbReference type="ARBA" id="ARBA00023002"/>
    </source>
</evidence>
<evidence type="ECO:0000256" key="13">
    <source>
        <dbReference type="ARBA" id="ARBA00022864"/>
    </source>
</evidence>
<evidence type="ECO:0000313" key="23">
    <source>
        <dbReference type="EMBL" id="KAH7573653.1"/>
    </source>
</evidence>
<feature type="binding site" evidence="18">
    <location>
        <position position="206"/>
    </location>
    <ligand>
        <name>ATP</name>
        <dbReference type="ChEBI" id="CHEBI:30616"/>
    </ligand>
</feature>
<feature type="compositionally biased region" description="Low complexity" evidence="19">
    <location>
        <begin position="88"/>
        <end position="101"/>
    </location>
</feature>
<dbReference type="PROSITE" id="PS50894">
    <property type="entry name" value="HPT"/>
    <property type="match status" value="1"/>
</dbReference>
<dbReference type="Gene3D" id="1.20.120.160">
    <property type="entry name" value="HPT domain"/>
    <property type="match status" value="1"/>
</dbReference>
<evidence type="ECO:0000256" key="1">
    <source>
        <dbReference type="ARBA" id="ARBA00001961"/>
    </source>
</evidence>
<evidence type="ECO:0000256" key="11">
    <source>
        <dbReference type="ARBA" id="ARBA00022824"/>
    </source>
</evidence>
<dbReference type="InterPro" id="IPR003582">
    <property type="entry name" value="ShKT_dom"/>
</dbReference>
<evidence type="ECO:0000256" key="19">
    <source>
        <dbReference type="SAM" id="MobiDB-lite"/>
    </source>
</evidence>
<evidence type="ECO:0000313" key="24">
    <source>
        <dbReference type="Proteomes" id="UP000827721"/>
    </source>
</evidence>
<keyword evidence="16" id="KW-0408">Iron</keyword>
<dbReference type="EMBL" id="JAFEMO010000003">
    <property type="protein sequence ID" value="KAH7573653.1"/>
    <property type="molecule type" value="Genomic_DNA"/>
</dbReference>
<feature type="domain" description="HPt" evidence="21">
    <location>
        <begin position="715"/>
        <end position="820"/>
    </location>
</feature>
<dbReference type="PROSITE" id="PS00107">
    <property type="entry name" value="PROTEIN_KINASE_ATP"/>
    <property type="match status" value="1"/>
</dbReference>
<evidence type="ECO:0000259" key="21">
    <source>
        <dbReference type="PROSITE" id="PS50894"/>
    </source>
</evidence>
<keyword evidence="15" id="KW-0560">Oxidoreductase</keyword>
<dbReference type="Gene3D" id="2.60.120.620">
    <property type="entry name" value="q2cbj1_9rhob like domain"/>
    <property type="match status" value="1"/>
</dbReference>
<dbReference type="InterPro" id="IPR011009">
    <property type="entry name" value="Kinase-like_dom_sf"/>
</dbReference>
<dbReference type="InterPro" id="IPR006620">
    <property type="entry name" value="Pro_4_hyd_alph"/>
</dbReference>
<feature type="compositionally biased region" description="Basic and acidic residues" evidence="19">
    <location>
        <begin position="66"/>
        <end position="87"/>
    </location>
</feature>
<dbReference type="InterPro" id="IPR017441">
    <property type="entry name" value="Protein_kinase_ATP_BS"/>
</dbReference>
<evidence type="ECO:0000256" key="18">
    <source>
        <dbReference type="PROSITE-ProRule" id="PRU10141"/>
    </source>
</evidence>
<evidence type="ECO:0000256" key="7">
    <source>
        <dbReference type="ARBA" id="ARBA00022679"/>
    </source>
</evidence>
<evidence type="ECO:0000259" key="20">
    <source>
        <dbReference type="PROSITE" id="PS50011"/>
    </source>
</evidence>
<proteinExistence type="inferred from homology"/>
<dbReference type="InterPro" id="IPR044862">
    <property type="entry name" value="Pro_4_hyd_alph_FE2OG_OXY"/>
</dbReference>
<keyword evidence="11" id="KW-0256">Endoplasmic reticulum</keyword>
<dbReference type="CDD" id="cd00088">
    <property type="entry name" value="HPT"/>
    <property type="match status" value="1"/>
</dbReference>
<dbReference type="SUPFAM" id="SSF47226">
    <property type="entry name" value="Histidine-containing phosphotransfer domain, HPT domain"/>
    <property type="match status" value="1"/>
</dbReference>
<dbReference type="PROSITE" id="PS51471">
    <property type="entry name" value="FE2OG_OXY"/>
    <property type="match status" value="1"/>
</dbReference>
<comment type="subcellular location">
    <subcellularLocation>
        <location evidence="3">Cytoplasm</location>
        <location evidence="3">Cytosol</location>
    </subcellularLocation>
    <subcellularLocation>
        <location evidence="2">Endoplasmic reticulum</location>
    </subcellularLocation>
</comment>
<dbReference type="InterPro" id="IPR001245">
    <property type="entry name" value="Ser-Thr/Tyr_kinase_cat_dom"/>
</dbReference>
<keyword evidence="14" id="KW-0223">Dioxygenase</keyword>
<feature type="domain" description="Protein kinase" evidence="20">
    <location>
        <begin position="178"/>
        <end position="430"/>
    </location>
</feature>
<feature type="domain" description="Fe2OG dioxygenase" evidence="22">
    <location>
        <begin position="502"/>
        <end position="627"/>
    </location>
</feature>
<keyword evidence="17" id="KW-0597">Phosphoprotein</keyword>
<evidence type="ECO:0000256" key="4">
    <source>
        <dbReference type="ARBA" id="ARBA00006511"/>
    </source>
</evidence>
<evidence type="ECO:0000256" key="3">
    <source>
        <dbReference type="ARBA" id="ARBA00004514"/>
    </source>
</evidence>
<keyword evidence="7" id="KW-0808">Transferase</keyword>
<dbReference type="Pfam" id="PF01627">
    <property type="entry name" value="Hpt"/>
    <property type="match status" value="1"/>
</dbReference>
<dbReference type="Gene3D" id="3.30.200.20">
    <property type="entry name" value="Phosphorylase Kinase, domain 1"/>
    <property type="match status" value="1"/>
</dbReference>
<dbReference type="SMART" id="SM00702">
    <property type="entry name" value="P4Hc"/>
    <property type="match status" value="1"/>
</dbReference>
<keyword evidence="9 18" id="KW-0547">Nucleotide-binding</keyword>
<organism evidence="23 24">
    <name type="scientific">Xanthoceras sorbifolium</name>
    <dbReference type="NCBI Taxonomy" id="99658"/>
    <lineage>
        <taxon>Eukaryota</taxon>
        <taxon>Viridiplantae</taxon>
        <taxon>Streptophyta</taxon>
        <taxon>Embryophyta</taxon>
        <taxon>Tracheophyta</taxon>
        <taxon>Spermatophyta</taxon>
        <taxon>Magnoliopsida</taxon>
        <taxon>eudicotyledons</taxon>
        <taxon>Gunneridae</taxon>
        <taxon>Pentapetalae</taxon>
        <taxon>rosids</taxon>
        <taxon>malvids</taxon>
        <taxon>Sapindales</taxon>
        <taxon>Sapindaceae</taxon>
        <taxon>Xanthoceroideae</taxon>
        <taxon>Xanthoceras</taxon>
    </lineage>
</organism>
<comment type="cofactor">
    <cofactor evidence="1">
        <name>L-ascorbate</name>
        <dbReference type="ChEBI" id="CHEBI:38290"/>
    </cofactor>
</comment>
<dbReference type="Pfam" id="PF13640">
    <property type="entry name" value="2OG-FeII_Oxy_3"/>
    <property type="match status" value="1"/>
</dbReference>
<feature type="region of interest" description="Disordered" evidence="19">
    <location>
        <begin position="66"/>
        <end position="105"/>
    </location>
</feature>
<dbReference type="EC" id="1.14.11.2" evidence="5"/>
<evidence type="ECO:0000256" key="10">
    <source>
        <dbReference type="ARBA" id="ARBA00022777"/>
    </source>
</evidence>
<dbReference type="SMART" id="SM00220">
    <property type="entry name" value="S_TKc"/>
    <property type="match status" value="1"/>
</dbReference>
<keyword evidence="8" id="KW-0479">Metal-binding</keyword>
<evidence type="ECO:0000256" key="5">
    <source>
        <dbReference type="ARBA" id="ARBA00012269"/>
    </source>
</evidence>
<dbReference type="PROSITE" id="PS50011">
    <property type="entry name" value="PROTEIN_KINASE_DOM"/>
    <property type="match status" value="1"/>
</dbReference>
<name>A0ABQ8IAW4_9ROSI</name>
<keyword evidence="13" id="KW-0932">Cytokinin signaling pathway</keyword>
<keyword evidence="10" id="KW-0418">Kinase</keyword>
<dbReference type="PROSITE" id="PS00108">
    <property type="entry name" value="PROTEIN_KINASE_ST"/>
    <property type="match status" value="1"/>
</dbReference>
<dbReference type="Gene3D" id="1.10.510.10">
    <property type="entry name" value="Transferase(Phosphotransferase) domain 1"/>
    <property type="match status" value="1"/>
</dbReference>
<dbReference type="PANTHER" id="PTHR47987:SF13">
    <property type="entry name" value="RECEPTOR-LIKE CYTOSOLIC SERINE_THREONINE-PROTEIN KINASE RBK2"/>
    <property type="match status" value="1"/>
</dbReference>
<keyword evidence="6" id="KW-0723">Serine/threonine-protein kinase</keyword>
<dbReference type="SMART" id="SM00254">
    <property type="entry name" value="ShKT"/>
    <property type="match status" value="1"/>
</dbReference>
<feature type="region of interest" description="Disordered" evidence="19">
    <location>
        <begin position="13"/>
        <end position="33"/>
    </location>
</feature>
<dbReference type="InterPro" id="IPR046958">
    <property type="entry name" value="RBK1/2/STUNTED"/>
</dbReference>
<dbReference type="PANTHER" id="PTHR47987">
    <property type="entry name" value="OS08G0249100 PROTEIN"/>
    <property type="match status" value="1"/>
</dbReference>
<dbReference type="InterPro" id="IPR036641">
    <property type="entry name" value="HPT_dom_sf"/>
</dbReference>
<evidence type="ECO:0000259" key="22">
    <source>
        <dbReference type="PROSITE" id="PS51471"/>
    </source>
</evidence>
<evidence type="ECO:0000256" key="2">
    <source>
        <dbReference type="ARBA" id="ARBA00004240"/>
    </source>
</evidence>
<dbReference type="SUPFAM" id="SSF56112">
    <property type="entry name" value="Protein kinase-like (PK-like)"/>
    <property type="match status" value="1"/>
</dbReference>